<dbReference type="AlphaFoldDB" id="A0A0C3GJC0"/>
<gene>
    <name evidence="2" type="ORF">PILCRDRAFT_811218</name>
</gene>
<dbReference type="HOGENOM" id="CLU_007279_3_1_1"/>
<evidence type="ECO:0000313" key="2">
    <source>
        <dbReference type="EMBL" id="KIM90746.1"/>
    </source>
</evidence>
<dbReference type="Proteomes" id="UP000054166">
    <property type="component" value="Unassembled WGS sequence"/>
</dbReference>
<name>A0A0C3GJC0_PILCF</name>
<keyword evidence="3" id="KW-1185">Reference proteome</keyword>
<dbReference type="Gene3D" id="1.20.1280.50">
    <property type="match status" value="1"/>
</dbReference>
<protein>
    <recommendedName>
        <fullName evidence="1">F-box domain-containing protein</fullName>
    </recommendedName>
</protein>
<dbReference type="InParanoid" id="A0A0C3GJC0"/>
<organism evidence="2 3">
    <name type="scientific">Piloderma croceum (strain F 1598)</name>
    <dbReference type="NCBI Taxonomy" id="765440"/>
    <lineage>
        <taxon>Eukaryota</taxon>
        <taxon>Fungi</taxon>
        <taxon>Dikarya</taxon>
        <taxon>Basidiomycota</taxon>
        <taxon>Agaricomycotina</taxon>
        <taxon>Agaricomycetes</taxon>
        <taxon>Agaricomycetidae</taxon>
        <taxon>Atheliales</taxon>
        <taxon>Atheliaceae</taxon>
        <taxon>Piloderma</taxon>
    </lineage>
</organism>
<sequence length="504" mass="56632">MHNGSSDMQSQYRTGICDLPIELIVTVFRQLDVPTLLACRRVCRLFNNVDDSSLHYKIELALAGMQDGPPSNVTSSERLRMLIFHQEAWRTLSWMEKETVPMLNGDTWEFFGGVLALADGPKTLVFRQLPSRLRCLQTKEWKVDVNDVTVRDFSMDKGQDLLIIVDVSEDCGIHLRSLSTGRTHPLATSPVLNVTGLSDSDWSFNIKIFDRFVGVMFIPMQESAVDFVIYDWISGELVMHFCAEDIRCFAFLAKDLLMMATIVSETDACLEIYDLKPALDRPSNLIRAFLLPKGSLDSWVVDMSISSDVSSCHPHGSTPPFFVSSLNKLFTIAYEAVSGTGNTRKALLFLPMSTILDHLANPRTNNAVKDIPWEEWGPHGTRFITLDHALSDVWICHTYGMKFVMACNPTSPGQFQSVCLYDFNNLSIRRDYLSFGNSTTLTSPSIIEASDGIFAESIHTHLPCRCHLKDLPICDDGKYEAVMMSEDCLLAVASDRRVLTMFAF</sequence>
<evidence type="ECO:0000259" key="1">
    <source>
        <dbReference type="PROSITE" id="PS50181"/>
    </source>
</evidence>
<dbReference type="InterPro" id="IPR036047">
    <property type="entry name" value="F-box-like_dom_sf"/>
</dbReference>
<dbReference type="InterPro" id="IPR001810">
    <property type="entry name" value="F-box_dom"/>
</dbReference>
<dbReference type="Pfam" id="PF12937">
    <property type="entry name" value="F-box-like"/>
    <property type="match status" value="1"/>
</dbReference>
<proteinExistence type="predicted"/>
<dbReference type="CDD" id="cd09917">
    <property type="entry name" value="F-box_SF"/>
    <property type="match status" value="1"/>
</dbReference>
<reference evidence="2 3" key="1">
    <citation type="submission" date="2014-04" db="EMBL/GenBank/DDBJ databases">
        <authorList>
            <consortium name="DOE Joint Genome Institute"/>
            <person name="Kuo A."/>
            <person name="Tarkka M."/>
            <person name="Buscot F."/>
            <person name="Kohler A."/>
            <person name="Nagy L.G."/>
            <person name="Floudas D."/>
            <person name="Copeland A."/>
            <person name="Barry K.W."/>
            <person name="Cichocki N."/>
            <person name="Veneault-Fourrey C."/>
            <person name="LaButti K."/>
            <person name="Lindquist E.A."/>
            <person name="Lipzen A."/>
            <person name="Lundell T."/>
            <person name="Morin E."/>
            <person name="Murat C."/>
            <person name="Sun H."/>
            <person name="Tunlid A."/>
            <person name="Henrissat B."/>
            <person name="Grigoriev I.V."/>
            <person name="Hibbett D.S."/>
            <person name="Martin F."/>
            <person name="Nordberg H.P."/>
            <person name="Cantor M.N."/>
            <person name="Hua S.X."/>
        </authorList>
    </citation>
    <scope>NUCLEOTIDE SEQUENCE [LARGE SCALE GENOMIC DNA]</scope>
    <source>
        <strain evidence="2 3">F 1598</strain>
    </source>
</reference>
<dbReference type="OrthoDB" id="2745718at2759"/>
<reference evidence="3" key="2">
    <citation type="submission" date="2015-01" db="EMBL/GenBank/DDBJ databases">
        <title>Evolutionary Origins and Diversification of the Mycorrhizal Mutualists.</title>
        <authorList>
            <consortium name="DOE Joint Genome Institute"/>
            <consortium name="Mycorrhizal Genomics Consortium"/>
            <person name="Kohler A."/>
            <person name="Kuo A."/>
            <person name="Nagy L.G."/>
            <person name="Floudas D."/>
            <person name="Copeland A."/>
            <person name="Barry K.W."/>
            <person name="Cichocki N."/>
            <person name="Veneault-Fourrey C."/>
            <person name="LaButti K."/>
            <person name="Lindquist E.A."/>
            <person name="Lipzen A."/>
            <person name="Lundell T."/>
            <person name="Morin E."/>
            <person name="Murat C."/>
            <person name="Riley R."/>
            <person name="Ohm R."/>
            <person name="Sun H."/>
            <person name="Tunlid A."/>
            <person name="Henrissat B."/>
            <person name="Grigoriev I.V."/>
            <person name="Hibbett D.S."/>
            <person name="Martin F."/>
        </authorList>
    </citation>
    <scope>NUCLEOTIDE SEQUENCE [LARGE SCALE GENOMIC DNA]</scope>
    <source>
        <strain evidence="3">F 1598</strain>
    </source>
</reference>
<dbReference type="SUPFAM" id="SSF81383">
    <property type="entry name" value="F-box domain"/>
    <property type="match status" value="1"/>
</dbReference>
<dbReference type="EMBL" id="KN832972">
    <property type="protein sequence ID" value="KIM90746.1"/>
    <property type="molecule type" value="Genomic_DNA"/>
</dbReference>
<dbReference type="SMART" id="SM00256">
    <property type="entry name" value="FBOX"/>
    <property type="match status" value="1"/>
</dbReference>
<accession>A0A0C3GJC0</accession>
<feature type="domain" description="F-box" evidence="1">
    <location>
        <begin position="13"/>
        <end position="59"/>
    </location>
</feature>
<dbReference type="PROSITE" id="PS50181">
    <property type="entry name" value="FBOX"/>
    <property type="match status" value="1"/>
</dbReference>
<evidence type="ECO:0000313" key="3">
    <source>
        <dbReference type="Proteomes" id="UP000054166"/>
    </source>
</evidence>